<evidence type="ECO:0000256" key="1">
    <source>
        <dbReference type="ARBA" id="ARBA00006974"/>
    </source>
</evidence>
<keyword evidence="3" id="KW-1185">Reference proteome</keyword>
<sequence length="626" mass="70749">MPRRDLHNSHFSTELLNHGYSFAWNASCKGDSAEISIKKPISPRCSKGHFAVYVGENQTRFVIPISYLKHPLFQSLLSRAEEEFGFDHQTGGLTIPCKEDAFVTLTSHLTKEILRRSLAKSQFISGLDVPKGHFAVYVGESQTRFVVPVSYLKHPSFQDLLCRAEEEFGFDHQMGGLTIPCHEDTFITEILRRSRARSSFIPAPDVPKGHLAIYVGESQMRFVIPISYLKHPSFQELLSRAEEEFGFDHQMGGLTIPCHEDTFMTLTSQLNCLSQFIPGPNVPKGHFAVYVGESQTRFVIPVSYLKHPSFQDLLSRAEEEFGFVHQLGGLTIPCHEETFITLTSQLNCSSSFIPAPDVPKGHLAIYVGESQMRFVIPICYLKHPSFQDLLGRAEEEFGFDHQMGGLTIPCHEDTFITLTSQLNCLSPFIPTPDVPKGHFAVYVGESQTRFVIPISYLKHPSFQELLSRSEEEFGFDHQMGGLTIPCHEDTFITLTSQLNSSMIQAKETLHQSLARSPFISTLDVPKGHFSVYVGESQTRFVIPISYLKHPSFQDLLSRAEEEFGFDHQMAKEIVRRSLPRIQAVPAPHVPKGHFAIYVGESRRRFVIPISYLKHPSFQELLSRAEE</sequence>
<reference evidence="2 3" key="1">
    <citation type="journal article" date="2019" name="Nat. Plants">
        <title>Stout camphor tree genome fills gaps in understanding of flowering plant genome evolution.</title>
        <authorList>
            <person name="Chaw S.M."/>
            <person name="Liu Y.C."/>
            <person name="Wu Y.W."/>
            <person name="Wang H.Y."/>
            <person name="Lin C.I."/>
            <person name="Wu C.S."/>
            <person name="Ke H.M."/>
            <person name="Chang L.Y."/>
            <person name="Hsu C.Y."/>
            <person name="Yang H.T."/>
            <person name="Sudianto E."/>
            <person name="Hsu M.H."/>
            <person name="Wu K.P."/>
            <person name="Wang L.N."/>
            <person name="Leebens-Mack J.H."/>
            <person name="Tsai I.J."/>
        </authorList>
    </citation>
    <scope>NUCLEOTIDE SEQUENCE [LARGE SCALE GENOMIC DNA]</scope>
    <source>
        <strain evidence="3">cv. Chaw 1501</strain>
        <tissue evidence="2">Young leaves</tissue>
    </source>
</reference>
<name>A0A3S3MMQ7_9MAGN</name>
<dbReference type="InterPro" id="IPR003676">
    <property type="entry name" value="SAUR_fam"/>
</dbReference>
<dbReference type="AlphaFoldDB" id="A0A3S3MMQ7"/>
<gene>
    <name evidence="2" type="ORF">CKAN_00775800</name>
</gene>
<dbReference type="OrthoDB" id="1737366at2759"/>
<dbReference type="Proteomes" id="UP000283530">
    <property type="component" value="Unassembled WGS sequence"/>
</dbReference>
<dbReference type="EMBL" id="QPKB01000003">
    <property type="protein sequence ID" value="RWR79195.1"/>
    <property type="molecule type" value="Genomic_DNA"/>
</dbReference>
<comment type="caution">
    <text evidence="2">The sequence shown here is derived from an EMBL/GenBank/DDBJ whole genome shotgun (WGS) entry which is preliminary data.</text>
</comment>
<dbReference type="Pfam" id="PF02519">
    <property type="entry name" value="Auxin_inducible"/>
    <property type="match status" value="8"/>
</dbReference>
<accession>A0A3S3MMQ7</accession>
<organism evidence="2 3">
    <name type="scientific">Cinnamomum micranthum f. kanehirae</name>
    <dbReference type="NCBI Taxonomy" id="337451"/>
    <lineage>
        <taxon>Eukaryota</taxon>
        <taxon>Viridiplantae</taxon>
        <taxon>Streptophyta</taxon>
        <taxon>Embryophyta</taxon>
        <taxon>Tracheophyta</taxon>
        <taxon>Spermatophyta</taxon>
        <taxon>Magnoliopsida</taxon>
        <taxon>Magnoliidae</taxon>
        <taxon>Laurales</taxon>
        <taxon>Lauraceae</taxon>
        <taxon>Cinnamomum</taxon>
    </lineage>
</organism>
<comment type="similarity">
    <text evidence="1">Belongs to the ARG7 family.</text>
</comment>
<evidence type="ECO:0000313" key="3">
    <source>
        <dbReference type="Proteomes" id="UP000283530"/>
    </source>
</evidence>
<dbReference type="GO" id="GO:0009733">
    <property type="term" value="P:response to auxin"/>
    <property type="evidence" value="ECO:0007669"/>
    <property type="project" value="InterPro"/>
</dbReference>
<evidence type="ECO:0000313" key="2">
    <source>
        <dbReference type="EMBL" id="RWR79195.1"/>
    </source>
</evidence>
<protein>
    <submittedName>
        <fullName evidence="2">Auxin responsive SAUR protein</fullName>
    </submittedName>
</protein>
<dbReference type="PANTHER" id="PTHR31929">
    <property type="entry name" value="SAUR-LIKE AUXIN-RESPONSIVE PROTEIN FAMILY-RELATED"/>
    <property type="match status" value="1"/>
</dbReference>
<proteinExistence type="inferred from homology"/>